<keyword evidence="3" id="KW-1185">Reference proteome</keyword>
<accession>A0A8J5T8S7</accession>
<gene>
    <name evidence="2" type="ORF">GUJ93_ZPchr0006g45706</name>
</gene>
<proteinExistence type="predicted"/>
<protein>
    <submittedName>
        <fullName evidence="2">Uncharacterized protein</fullName>
    </submittedName>
</protein>
<dbReference type="EMBL" id="JAAALK010000283">
    <property type="protein sequence ID" value="KAG8075518.1"/>
    <property type="molecule type" value="Genomic_DNA"/>
</dbReference>
<name>A0A8J5T8S7_ZIZPA</name>
<dbReference type="Proteomes" id="UP000729402">
    <property type="component" value="Unassembled WGS sequence"/>
</dbReference>
<feature type="compositionally biased region" description="Basic and acidic residues" evidence="1">
    <location>
        <begin position="67"/>
        <end position="85"/>
    </location>
</feature>
<reference evidence="2" key="2">
    <citation type="submission" date="2021-02" db="EMBL/GenBank/DDBJ databases">
        <authorList>
            <person name="Kimball J.A."/>
            <person name="Haas M.W."/>
            <person name="Macchietto M."/>
            <person name="Kono T."/>
            <person name="Duquette J."/>
            <person name="Shao M."/>
        </authorList>
    </citation>
    <scope>NUCLEOTIDE SEQUENCE</scope>
    <source>
        <tissue evidence="2">Fresh leaf tissue</tissue>
    </source>
</reference>
<evidence type="ECO:0000313" key="3">
    <source>
        <dbReference type="Proteomes" id="UP000729402"/>
    </source>
</evidence>
<feature type="compositionally biased region" description="Basic residues" evidence="1">
    <location>
        <begin position="86"/>
        <end position="95"/>
    </location>
</feature>
<dbReference type="AlphaFoldDB" id="A0A8J5T8S7"/>
<evidence type="ECO:0000313" key="2">
    <source>
        <dbReference type="EMBL" id="KAG8075518.1"/>
    </source>
</evidence>
<feature type="region of interest" description="Disordered" evidence="1">
    <location>
        <begin position="67"/>
        <end position="103"/>
    </location>
</feature>
<reference evidence="2" key="1">
    <citation type="journal article" date="2021" name="bioRxiv">
        <title>Whole Genome Assembly and Annotation of Northern Wild Rice, Zizania palustris L., Supports a Whole Genome Duplication in the Zizania Genus.</title>
        <authorList>
            <person name="Haas M."/>
            <person name="Kono T."/>
            <person name="Macchietto M."/>
            <person name="Millas R."/>
            <person name="McGilp L."/>
            <person name="Shao M."/>
            <person name="Duquette J."/>
            <person name="Hirsch C.N."/>
            <person name="Kimball J."/>
        </authorList>
    </citation>
    <scope>NUCLEOTIDE SEQUENCE</scope>
    <source>
        <tissue evidence="2">Fresh leaf tissue</tissue>
    </source>
</reference>
<comment type="caution">
    <text evidence="2">The sequence shown here is derived from an EMBL/GenBank/DDBJ whole genome shotgun (WGS) entry which is preliminary data.</text>
</comment>
<organism evidence="2 3">
    <name type="scientific">Zizania palustris</name>
    <name type="common">Northern wild rice</name>
    <dbReference type="NCBI Taxonomy" id="103762"/>
    <lineage>
        <taxon>Eukaryota</taxon>
        <taxon>Viridiplantae</taxon>
        <taxon>Streptophyta</taxon>
        <taxon>Embryophyta</taxon>
        <taxon>Tracheophyta</taxon>
        <taxon>Spermatophyta</taxon>
        <taxon>Magnoliopsida</taxon>
        <taxon>Liliopsida</taxon>
        <taxon>Poales</taxon>
        <taxon>Poaceae</taxon>
        <taxon>BOP clade</taxon>
        <taxon>Oryzoideae</taxon>
        <taxon>Oryzeae</taxon>
        <taxon>Zizaniinae</taxon>
        <taxon>Zizania</taxon>
    </lineage>
</organism>
<feature type="compositionally biased region" description="Pro residues" evidence="1">
    <location>
        <begin position="1"/>
        <end position="14"/>
    </location>
</feature>
<feature type="compositionally biased region" description="Pro residues" evidence="1">
    <location>
        <begin position="21"/>
        <end position="43"/>
    </location>
</feature>
<sequence length="126" mass="13797">MPWPRPSHLAPPVPRRLASRAPPPCLPTRLPRPSPAAPAPAPRPPRHPRPRRLDCAPTAFNVRWRGSAEADARGGEAAGDRDARRRALRPGRGLRGRREMGGGAAWTRPGCVWRGAADVAAWFNCW</sequence>
<feature type="region of interest" description="Disordered" evidence="1">
    <location>
        <begin position="1"/>
        <end position="54"/>
    </location>
</feature>
<evidence type="ECO:0000256" key="1">
    <source>
        <dbReference type="SAM" id="MobiDB-lite"/>
    </source>
</evidence>